<dbReference type="GO" id="GO:0003723">
    <property type="term" value="F:RNA binding"/>
    <property type="evidence" value="ECO:0007669"/>
    <property type="project" value="UniProtKB-UniRule"/>
</dbReference>
<dbReference type="OrthoDB" id="2573941at2759"/>
<dbReference type="AlphaFoldDB" id="A0A077WSK4"/>
<dbReference type="Pfam" id="PF00076">
    <property type="entry name" value="RRM_1"/>
    <property type="match status" value="1"/>
</dbReference>
<accession>A0A077WSK4</accession>
<evidence type="ECO:0000256" key="3">
    <source>
        <dbReference type="SAM" id="MobiDB-lite"/>
    </source>
</evidence>
<feature type="region of interest" description="Disordered" evidence="3">
    <location>
        <begin position="136"/>
        <end position="206"/>
    </location>
</feature>
<dbReference type="Gene3D" id="3.30.70.330">
    <property type="match status" value="1"/>
</dbReference>
<gene>
    <name evidence="5" type="ORF">LRAMOSA11002</name>
</gene>
<dbReference type="CDD" id="cd12411">
    <property type="entry name" value="RRM_ist3_like"/>
    <property type="match status" value="1"/>
</dbReference>
<dbReference type="EMBL" id="LK023334">
    <property type="protein sequence ID" value="CDS09642.1"/>
    <property type="molecule type" value="Genomic_DNA"/>
</dbReference>
<dbReference type="GO" id="GO:0071013">
    <property type="term" value="C:catalytic step 2 spliceosome"/>
    <property type="evidence" value="ECO:0007669"/>
    <property type="project" value="TreeGrafter"/>
</dbReference>
<dbReference type="PANTHER" id="PTHR45880:SF1">
    <property type="entry name" value="RNA-BINDING MOTIF PROTEIN, X-LINKED 2"/>
    <property type="match status" value="1"/>
</dbReference>
<dbReference type="SMART" id="SM00360">
    <property type="entry name" value="RRM"/>
    <property type="match status" value="1"/>
</dbReference>
<organism evidence="5">
    <name type="scientific">Lichtheimia ramosa</name>
    <dbReference type="NCBI Taxonomy" id="688394"/>
    <lineage>
        <taxon>Eukaryota</taxon>
        <taxon>Fungi</taxon>
        <taxon>Fungi incertae sedis</taxon>
        <taxon>Mucoromycota</taxon>
        <taxon>Mucoromycotina</taxon>
        <taxon>Mucoromycetes</taxon>
        <taxon>Mucorales</taxon>
        <taxon>Lichtheimiaceae</taxon>
        <taxon>Lichtheimia</taxon>
    </lineage>
</organism>
<dbReference type="InterPro" id="IPR045844">
    <property type="entry name" value="RRM_Ist3-like"/>
</dbReference>
<dbReference type="InterPro" id="IPR000504">
    <property type="entry name" value="RRM_dom"/>
</dbReference>
<evidence type="ECO:0000313" key="5">
    <source>
        <dbReference type="EMBL" id="CDS09642.1"/>
    </source>
</evidence>
<reference evidence="5" key="1">
    <citation type="journal article" date="2014" name="Genome Announc.">
        <title>De novo whole-genome sequence and genome annotation of Lichtheimia ramosa.</title>
        <authorList>
            <person name="Linde J."/>
            <person name="Schwartze V."/>
            <person name="Binder U."/>
            <person name="Lass-Florl C."/>
            <person name="Voigt K."/>
            <person name="Horn F."/>
        </authorList>
    </citation>
    <scope>NUCLEOTIDE SEQUENCE</scope>
    <source>
        <strain evidence="5">JMRC FSU:6197</strain>
    </source>
</reference>
<name>A0A077WSK4_9FUNG</name>
<dbReference type="InterPro" id="IPR051847">
    <property type="entry name" value="RNA_proc/Spliceosome_comp"/>
</dbReference>
<proteinExistence type="predicted"/>
<dbReference type="PROSITE" id="PS50102">
    <property type="entry name" value="RRM"/>
    <property type="match status" value="1"/>
</dbReference>
<evidence type="ECO:0000256" key="1">
    <source>
        <dbReference type="ARBA" id="ARBA00022884"/>
    </source>
</evidence>
<dbReference type="GO" id="GO:0005686">
    <property type="term" value="C:U2 snRNP"/>
    <property type="evidence" value="ECO:0007669"/>
    <property type="project" value="EnsemblFungi"/>
</dbReference>
<dbReference type="SUPFAM" id="SSF54928">
    <property type="entry name" value="RNA-binding domain, RBD"/>
    <property type="match status" value="1"/>
</dbReference>
<dbReference type="InterPro" id="IPR035979">
    <property type="entry name" value="RBD_domain_sf"/>
</dbReference>
<dbReference type="PANTHER" id="PTHR45880">
    <property type="entry name" value="RNA-BINDING MOTIF PROTEIN, X-LINKED 2"/>
    <property type="match status" value="1"/>
</dbReference>
<keyword evidence="1 2" id="KW-0694">RNA-binding</keyword>
<dbReference type="InterPro" id="IPR012677">
    <property type="entry name" value="Nucleotide-bd_a/b_plait_sf"/>
</dbReference>
<feature type="compositionally biased region" description="Basic and acidic residues" evidence="3">
    <location>
        <begin position="151"/>
        <end position="160"/>
    </location>
</feature>
<evidence type="ECO:0000256" key="2">
    <source>
        <dbReference type="PROSITE-ProRule" id="PRU00176"/>
    </source>
</evidence>
<evidence type="ECO:0000259" key="4">
    <source>
        <dbReference type="PROSITE" id="PS50102"/>
    </source>
</evidence>
<dbReference type="GO" id="GO:0071011">
    <property type="term" value="C:precatalytic spliceosome"/>
    <property type="evidence" value="ECO:0007669"/>
    <property type="project" value="TreeGrafter"/>
</dbReference>
<sequence>MNVVKEIQRINELELSRSDYTESASWHAQYKDTAWIFAGNLPFDLTEGDIICIFSQYGEIMNIELIRDKSTGKSKGFAFLQYEDQRSTVLAVDNLNGSKVLDRTLRVDHSWGPKPRRVKKGDDWVEEPYIPTNNCAPKLIEVTTGGGSGSRSERDEKASDNDDLDAEDPMAAYFQEKKRKKKRKEKHHHRDERKKRRRHRHHDDDD</sequence>
<feature type="compositionally biased region" description="Basic residues" evidence="3">
    <location>
        <begin position="177"/>
        <end position="206"/>
    </location>
</feature>
<dbReference type="GO" id="GO:0000398">
    <property type="term" value="P:mRNA splicing, via spliceosome"/>
    <property type="evidence" value="ECO:0007669"/>
    <property type="project" value="InterPro"/>
</dbReference>
<protein>
    <recommendedName>
        <fullName evidence="4">RRM domain-containing protein</fullName>
    </recommendedName>
</protein>
<feature type="domain" description="RRM" evidence="4">
    <location>
        <begin position="34"/>
        <end position="112"/>
    </location>
</feature>